<comment type="similarity">
    <text evidence="9">Belongs to the Clp1 family. Clp1 subfamily.</text>
</comment>
<reference evidence="11" key="2">
    <citation type="submission" date="2023-06" db="EMBL/GenBank/DDBJ databases">
        <authorList>
            <consortium name="Lawrence Berkeley National Laboratory"/>
            <person name="Mondo S.J."/>
            <person name="Hensen N."/>
            <person name="Bonometti L."/>
            <person name="Westerberg I."/>
            <person name="Brannstrom I.O."/>
            <person name="Guillou S."/>
            <person name="Cros-Aarteil S."/>
            <person name="Calhoun S."/>
            <person name="Haridas S."/>
            <person name="Kuo A."/>
            <person name="Pangilinan J."/>
            <person name="Riley R."/>
            <person name="Labutti K."/>
            <person name="Andreopoulos B."/>
            <person name="Lipzen A."/>
            <person name="Chen C."/>
            <person name="Yanf M."/>
            <person name="Daum C."/>
            <person name="Ng V."/>
            <person name="Clum A."/>
            <person name="Steindorff A."/>
            <person name="Ohm R."/>
            <person name="Martin F."/>
            <person name="Silar P."/>
            <person name="Natvig D."/>
            <person name="Lalanne C."/>
            <person name="Gautier V."/>
            <person name="Ament-Velasquez S.L."/>
            <person name="Kruys A."/>
            <person name="Hutchinson M.I."/>
            <person name="Powell A.J."/>
            <person name="Barry K."/>
            <person name="Miller A.N."/>
            <person name="Grigoriev I.V."/>
            <person name="Debuchy R."/>
            <person name="Gladieux P."/>
            <person name="Thoren M.H."/>
            <person name="Johannesson H."/>
        </authorList>
    </citation>
    <scope>NUCLEOTIDE SEQUENCE</scope>
    <source>
        <strain evidence="11">CBS 333.67</strain>
    </source>
</reference>
<dbReference type="Pfam" id="PF06807">
    <property type="entry name" value="Clp1"/>
    <property type="match status" value="1"/>
</dbReference>
<dbReference type="Pfam" id="PF16573">
    <property type="entry name" value="CLP1_N"/>
    <property type="match status" value="1"/>
</dbReference>
<feature type="binding site" evidence="9">
    <location>
        <position position="79"/>
    </location>
    <ligand>
        <name>ATP</name>
        <dbReference type="ChEBI" id="CHEBI:30616"/>
    </ligand>
</feature>
<evidence type="ECO:0000313" key="12">
    <source>
        <dbReference type="Proteomes" id="UP001273166"/>
    </source>
</evidence>
<dbReference type="Proteomes" id="UP001273166">
    <property type="component" value="Unassembled WGS sequence"/>
</dbReference>
<evidence type="ECO:0000259" key="10">
    <source>
        <dbReference type="SMART" id="SM00382"/>
    </source>
</evidence>
<evidence type="ECO:0000256" key="8">
    <source>
        <dbReference type="ARBA" id="ARBA00023242"/>
    </source>
</evidence>
<dbReference type="GO" id="GO:0005849">
    <property type="term" value="C:mRNA cleavage factor complex"/>
    <property type="evidence" value="ECO:0007669"/>
    <property type="project" value="UniProtKB-UniRule"/>
</dbReference>
<proteinExistence type="inferred from homology"/>
<dbReference type="GO" id="GO:0051731">
    <property type="term" value="F:polynucleotide 5'-hydroxyl-kinase activity"/>
    <property type="evidence" value="ECO:0007669"/>
    <property type="project" value="InterPro"/>
</dbReference>
<feature type="binding site" evidence="9">
    <location>
        <begin position="152"/>
        <end position="157"/>
    </location>
    <ligand>
        <name>ATP</name>
        <dbReference type="ChEBI" id="CHEBI:30616"/>
    </ligand>
</feature>
<dbReference type="InterPro" id="IPR032319">
    <property type="entry name" value="CLP1_P"/>
</dbReference>
<feature type="domain" description="AAA+ ATPase" evidence="10">
    <location>
        <begin position="141"/>
        <end position="357"/>
    </location>
</feature>
<dbReference type="InterPro" id="IPR038239">
    <property type="entry name" value="Clp1_N_sf"/>
</dbReference>
<evidence type="ECO:0000256" key="5">
    <source>
        <dbReference type="ARBA" id="ARBA00022664"/>
    </source>
</evidence>
<evidence type="ECO:0000256" key="4">
    <source>
        <dbReference type="ARBA" id="ARBA00019824"/>
    </source>
</evidence>
<dbReference type="GO" id="GO:0005524">
    <property type="term" value="F:ATP binding"/>
    <property type="evidence" value="ECO:0007669"/>
    <property type="project" value="UniProtKB-UniRule"/>
</dbReference>
<accession>A0AAJ0M2K5</accession>
<keyword evidence="5 9" id="KW-0507">mRNA processing</keyword>
<comment type="function">
    <text evidence="1">Polynucleotide 5'-kinase involved in rRNA processing.</text>
</comment>
<evidence type="ECO:0000256" key="1">
    <source>
        <dbReference type="ARBA" id="ARBA00003798"/>
    </source>
</evidence>
<evidence type="ECO:0000256" key="7">
    <source>
        <dbReference type="ARBA" id="ARBA00022840"/>
    </source>
</evidence>
<dbReference type="InterPro" id="IPR027417">
    <property type="entry name" value="P-loop_NTPase"/>
</dbReference>
<dbReference type="PANTHER" id="PTHR12755">
    <property type="entry name" value="CLEAVAGE/POLYADENYLATION FACTOR IA SUBUNIT CLP1P"/>
    <property type="match status" value="1"/>
</dbReference>
<comment type="subunit">
    <text evidence="9">Component of a pre-mRNA cleavage factor complex. Interacts directly with PCF11.</text>
</comment>
<gene>
    <name evidence="9" type="primary">CLP1</name>
    <name evidence="11" type="ORF">B0T15DRAFT_150956</name>
</gene>
<keyword evidence="12" id="KW-1185">Reference proteome</keyword>
<evidence type="ECO:0000256" key="2">
    <source>
        <dbReference type="ARBA" id="ARBA00004123"/>
    </source>
</evidence>
<dbReference type="SUPFAM" id="SSF52540">
    <property type="entry name" value="P-loop containing nucleoside triphosphate hydrolases"/>
    <property type="match status" value="1"/>
</dbReference>
<keyword evidence="8 9" id="KW-0539">Nucleus</keyword>
<dbReference type="Pfam" id="PF16575">
    <property type="entry name" value="CLP1_P"/>
    <property type="match status" value="1"/>
</dbReference>
<organism evidence="11 12">
    <name type="scientific">Chaetomium strumarium</name>
    <dbReference type="NCBI Taxonomy" id="1170767"/>
    <lineage>
        <taxon>Eukaryota</taxon>
        <taxon>Fungi</taxon>
        <taxon>Dikarya</taxon>
        <taxon>Ascomycota</taxon>
        <taxon>Pezizomycotina</taxon>
        <taxon>Sordariomycetes</taxon>
        <taxon>Sordariomycetidae</taxon>
        <taxon>Sordariales</taxon>
        <taxon>Chaetomiaceae</taxon>
        <taxon>Chaetomium</taxon>
    </lineage>
</organism>
<dbReference type="SMART" id="SM00382">
    <property type="entry name" value="AAA"/>
    <property type="match status" value="1"/>
</dbReference>
<dbReference type="GO" id="GO:0031124">
    <property type="term" value="P:mRNA 3'-end processing"/>
    <property type="evidence" value="ECO:0007669"/>
    <property type="project" value="UniProtKB-UniRule"/>
</dbReference>
<dbReference type="InterPro" id="IPR028606">
    <property type="entry name" value="Clp1"/>
</dbReference>
<dbReference type="Gene3D" id="2.60.120.1030">
    <property type="entry name" value="Clp1, DNA binding domain"/>
    <property type="match status" value="1"/>
</dbReference>
<feature type="binding site" evidence="9">
    <location>
        <position position="28"/>
    </location>
    <ligand>
        <name>ATP</name>
        <dbReference type="ChEBI" id="CHEBI:30616"/>
    </ligand>
</feature>
<sequence>MSIPGLGEIAPQQTVSTTRTITLLPFWEWRFHVPHTVSQPSSTAGGSAGATVCLVSGTVERDGTELAQNRKYTFPRNTKSKLLTYTGCTLEVSGEFVDRVAQYPSPESSPQLSVLNLHLALQAQRKAAAAKADGGLSKAVPGPRLMVCGPASSGKTTLVRTLAALATRMGGQPLVASVDPREGLLSLPGTISAAVFGTVMDVEDPAGGFGVSSTPASGPSAVPVKLPMVYYFGREKVEDDAQLWRALTSKLASSVRARLAADESARDSGLILDTPAVSVAKGDLDMLMHAVSEFAVNIVVILGSDEIHAQLQRRLENEKTTHGEVISVIQLNRSDGVAERDNDFMKATREAAIKEYFFGDSKRTLSPFTQSVTFDEVAIFKTPDDSDFYDTQQALAPAEISAEMSHWTLAVMNASLNDPPETIQQAPVMGFVAVADVDEDRRRLKILSPVGGRLGNRPMVWGRWPEPYINLLG</sequence>
<comment type="function">
    <text evidence="9">Required for endonucleolytic cleavage during polyadenylation-dependent pre-mRNA 3'-end formation.</text>
</comment>
<dbReference type="InterPro" id="IPR010655">
    <property type="entry name" value="Clp1_C"/>
</dbReference>
<evidence type="ECO:0000313" key="11">
    <source>
        <dbReference type="EMBL" id="KAK3306725.1"/>
    </source>
</evidence>
<evidence type="ECO:0000256" key="9">
    <source>
        <dbReference type="HAMAP-Rule" id="MF_03035"/>
    </source>
</evidence>
<dbReference type="PANTHER" id="PTHR12755:SF6">
    <property type="entry name" value="POLYRIBONUCLEOTIDE 5'-HYDROXYL-KINASE CLP1"/>
    <property type="match status" value="1"/>
</dbReference>
<dbReference type="Gene3D" id="2.40.30.330">
    <property type="entry name" value="Pre-mRNA cleavage complex subunit Clp1, C-terminal domain"/>
    <property type="match status" value="1"/>
</dbReference>
<dbReference type="HAMAP" id="MF_03035">
    <property type="entry name" value="Clp1"/>
    <property type="match status" value="1"/>
</dbReference>
<keyword evidence="6 9" id="KW-0547">Nucleotide-binding</keyword>
<comment type="subcellular location">
    <subcellularLocation>
        <location evidence="2 9">Nucleus</location>
    </subcellularLocation>
</comment>
<keyword evidence="7 9" id="KW-0067">ATP-binding</keyword>
<dbReference type="InterPro" id="IPR032324">
    <property type="entry name" value="Clp1_N"/>
</dbReference>
<evidence type="ECO:0000256" key="6">
    <source>
        <dbReference type="ARBA" id="ARBA00022741"/>
    </source>
</evidence>
<protein>
    <recommendedName>
        <fullName evidence="4">Polynucleotide 5'-hydroxyl-kinase GRC3</fullName>
    </recommendedName>
    <alternativeName>
        <fullName evidence="3">Polynucleotide 5'-hydroxyl-kinase grc3</fullName>
    </alternativeName>
</protein>
<comment type="caution">
    <text evidence="11">The sequence shown here is derived from an EMBL/GenBank/DDBJ whole genome shotgun (WGS) entry which is preliminary data.</text>
</comment>
<dbReference type="GO" id="GO:0006388">
    <property type="term" value="P:tRNA splicing, via endonucleolytic cleavage and ligation"/>
    <property type="evidence" value="ECO:0007669"/>
    <property type="project" value="TreeGrafter"/>
</dbReference>
<dbReference type="EMBL" id="JAUDZG010000003">
    <property type="protein sequence ID" value="KAK3306725.1"/>
    <property type="molecule type" value="Genomic_DNA"/>
</dbReference>
<dbReference type="Gene3D" id="3.40.50.300">
    <property type="entry name" value="P-loop containing nucleotide triphosphate hydrolases"/>
    <property type="match status" value="1"/>
</dbReference>
<dbReference type="InterPro" id="IPR038238">
    <property type="entry name" value="Clp1_C_sf"/>
</dbReference>
<name>A0AAJ0M2K5_9PEZI</name>
<dbReference type="AlphaFoldDB" id="A0AAJ0M2K5"/>
<dbReference type="InterPro" id="IPR045116">
    <property type="entry name" value="Clp1/Grc3"/>
</dbReference>
<evidence type="ECO:0000256" key="3">
    <source>
        <dbReference type="ARBA" id="ARBA00018706"/>
    </source>
</evidence>
<reference evidence="11" key="1">
    <citation type="journal article" date="2023" name="Mol. Phylogenet. Evol.">
        <title>Genome-scale phylogeny and comparative genomics of the fungal order Sordariales.</title>
        <authorList>
            <person name="Hensen N."/>
            <person name="Bonometti L."/>
            <person name="Westerberg I."/>
            <person name="Brannstrom I.O."/>
            <person name="Guillou S."/>
            <person name="Cros-Aarteil S."/>
            <person name="Calhoun S."/>
            <person name="Haridas S."/>
            <person name="Kuo A."/>
            <person name="Mondo S."/>
            <person name="Pangilinan J."/>
            <person name="Riley R."/>
            <person name="LaButti K."/>
            <person name="Andreopoulos B."/>
            <person name="Lipzen A."/>
            <person name="Chen C."/>
            <person name="Yan M."/>
            <person name="Daum C."/>
            <person name="Ng V."/>
            <person name="Clum A."/>
            <person name="Steindorff A."/>
            <person name="Ohm R.A."/>
            <person name="Martin F."/>
            <person name="Silar P."/>
            <person name="Natvig D.O."/>
            <person name="Lalanne C."/>
            <person name="Gautier V."/>
            <person name="Ament-Velasquez S.L."/>
            <person name="Kruys A."/>
            <person name="Hutchinson M.I."/>
            <person name="Powell A.J."/>
            <person name="Barry K."/>
            <person name="Miller A.N."/>
            <person name="Grigoriev I.V."/>
            <person name="Debuchy R."/>
            <person name="Gladieux P."/>
            <person name="Hiltunen Thoren M."/>
            <person name="Johannesson H."/>
        </authorList>
    </citation>
    <scope>NUCLEOTIDE SEQUENCE</scope>
    <source>
        <strain evidence="11">CBS 333.67</strain>
    </source>
</reference>
<dbReference type="InterPro" id="IPR003593">
    <property type="entry name" value="AAA+_ATPase"/>
</dbReference>